<feature type="region of interest" description="Disordered" evidence="1">
    <location>
        <begin position="1"/>
        <end position="30"/>
    </location>
</feature>
<evidence type="ECO:0000256" key="1">
    <source>
        <dbReference type="SAM" id="MobiDB-lite"/>
    </source>
</evidence>
<evidence type="ECO:0000313" key="4">
    <source>
        <dbReference type="WBParaSite" id="BTMF_0001519201-mRNA-1"/>
    </source>
</evidence>
<accession>A0A0R3R5A2</accession>
<protein>
    <submittedName>
        <fullName evidence="4">TetR family transcriptional regulator</fullName>
    </submittedName>
</protein>
<dbReference type="AlphaFoldDB" id="A0A0R3R5A2"/>
<dbReference type="EMBL" id="UZAG01019853">
    <property type="protein sequence ID" value="VDO45031.1"/>
    <property type="molecule type" value="Genomic_DNA"/>
</dbReference>
<sequence length="30" mass="3251">MSGNTEMSDGGIVRSDDQAPANPEQQRVLF</sequence>
<evidence type="ECO:0000313" key="3">
    <source>
        <dbReference type="Proteomes" id="UP000280834"/>
    </source>
</evidence>
<keyword evidence="3" id="KW-1185">Reference proteome</keyword>
<dbReference type="WBParaSite" id="BTMF_0001519201-mRNA-1">
    <property type="protein sequence ID" value="BTMF_0001519201-mRNA-1"/>
    <property type="gene ID" value="BTMF_0001519201"/>
</dbReference>
<dbReference type="Proteomes" id="UP000280834">
    <property type="component" value="Unassembled WGS sequence"/>
</dbReference>
<reference evidence="4" key="1">
    <citation type="submission" date="2017-02" db="UniProtKB">
        <authorList>
            <consortium name="WormBaseParasite"/>
        </authorList>
    </citation>
    <scope>IDENTIFICATION</scope>
</reference>
<proteinExistence type="predicted"/>
<gene>
    <name evidence="2" type="ORF">BTMF_LOCUS13188</name>
</gene>
<name>A0A0R3R5A2_9BILA</name>
<organism evidence="4">
    <name type="scientific">Brugia timori</name>
    <dbReference type="NCBI Taxonomy" id="42155"/>
    <lineage>
        <taxon>Eukaryota</taxon>
        <taxon>Metazoa</taxon>
        <taxon>Ecdysozoa</taxon>
        <taxon>Nematoda</taxon>
        <taxon>Chromadorea</taxon>
        <taxon>Rhabditida</taxon>
        <taxon>Spirurina</taxon>
        <taxon>Spiruromorpha</taxon>
        <taxon>Filarioidea</taxon>
        <taxon>Onchocercidae</taxon>
        <taxon>Brugia</taxon>
    </lineage>
</organism>
<reference evidence="2 3" key="2">
    <citation type="submission" date="2018-11" db="EMBL/GenBank/DDBJ databases">
        <authorList>
            <consortium name="Pathogen Informatics"/>
        </authorList>
    </citation>
    <scope>NUCLEOTIDE SEQUENCE [LARGE SCALE GENOMIC DNA]</scope>
</reference>
<evidence type="ECO:0000313" key="2">
    <source>
        <dbReference type="EMBL" id="VDO45031.1"/>
    </source>
</evidence>